<dbReference type="EMBL" id="CP087830">
    <property type="protein sequence ID" value="UZA03689.1"/>
    <property type="molecule type" value="Genomic_DNA"/>
</dbReference>
<evidence type="ECO:0000313" key="4">
    <source>
        <dbReference type="Proteomes" id="UP001163632"/>
    </source>
</evidence>
<dbReference type="RefSeq" id="WP_078275437.1">
    <property type="nucleotide sequence ID" value="NZ_CP030241.1"/>
</dbReference>
<dbReference type="Proteomes" id="UP001163283">
    <property type="component" value="Chromosome"/>
</dbReference>
<dbReference type="Proteomes" id="UP001163632">
    <property type="component" value="Chromosome"/>
</dbReference>
<accession>A0AAQ2Q7N2</accession>
<proteinExistence type="predicted"/>
<dbReference type="KEGG" id="mboi:DQF64_11740"/>
<protein>
    <submittedName>
        <fullName evidence="2">Uncharacterized protein</fullName>
    </submittedName>
</protein>
<evidence type="ECO:0000313" key="3">
    <source>
        <dbReference type="Proteomes" id="UP001163283"/>
    </source>
</evidence>
<dbReference type="AlphaFoldDB" id="A0AAQ2Q7N2"/>
<dbReference type="GeneID" id="77189528"/>
<dbReference type="EMBL" id="CP087781">
    <property type="protein sequence ID" value="UZA51177.1"/>
    <property type="molecule type" value="Genomic_DNA"/>
</dbReference>
<sequence length="68" mass="7636">MSQAKHFGDKKPIILTPTTPIREGRKINLEDTKDYFIKGLYNDAHGKKIASVSMKLAIFLSLMISSNL</sequence>
<name>A0AAQ2Q7N2_MORBO</name>
<organism evidence="2 3">
    <name type="scientific">Moraxella bovis</name>
    <dbReference type="NCBI Taxonomy" id="476"/>
    <lineage>
        <taxon>Bacteria</taxon>
        <taxon>Pseudomonadati</taxon>
        <taxon>Pseudomonadota</taxon>
        <taxon>Gammaproteobacteria</taxon>
        <taxon>Moraxellales</taxon>
        <taxon>Moraxellaceae</taxon>
        <taxon>Moraxella</taxon>
    </lineage>
</organism>
<evidence type="ECO:0000313" key="1">
    <source>
        <dbReference type="EMBL" id="UZA03689.1"/>
    </source>
</evidence>
<reference evidence="2 3" key="1">
    <citation type="journal article" date="2022" name="BMC Microbiol.">
        <title>Whole genome sequencing of Moraxella bovis strains from North America reveals two genotypes with different genetic determinants.</title>
        <authorList>
            <person name="Wynn E.L."/>
            <person name="Hille M.M."/>
            <person name="Loy J.D."/>
            <person name="Schuller G."/>
            <person name="Kuhn K.L."/>
            <person name="Dickey A.M."/>
            <person name="Bono J.L."/>
            <person name="Clawson M.L."/>
        </authorList>
    </citation>
    <scope>NUCLEOTIDE SEQUENCE [LARGE SCALE GENOMIC DNA]</scope>
    <source>
        <strain evidence="1">SAM102599</strain>
        <strain evidence="2 3">SAM57978</strain>
    </source>
</reference>
<gene>
    <name evidence="1" type="ORF">LP092_02720</name>
    <name evidence="2" type="ORF">LP129_11855</name>
</gene>
<keyword evidence="4" id="KW-1185">Reference proteome</keyword>
<evidence type="ECO:0000313" key="2">
    <source>
        <dbReference type="EMBL" id="UZA51177.1"/>
    </source>
</evidence>